<evidence type="ECO:0008006" key="4">
    <source>
        <dbReference type="Google" id="ProtNLM"/>
    </source>
</evidence>
<name>A0ABP6CCV5_9ACTN</name>
<feature type="region of interest" description="Disordered" evidence="1">
    <location>
        <begin position="64"/>
        <end position="86"/>
    </location>
</feature>
<evidence type="ECO:0000313" key="2">
    <source>
        <dbReference type="EMBL" id="GAA2613864.1"/>
    </source>
</evidence>
<dbReference type="EMBL" id="BAAATD010000008">
    <property type="protein sequence ID" value="GAA2613864.1"/>
    <property type="molecule type" value="Genomic_DNA"/>
</dbReference>
<sequence length="139" mass="15509">MVPQHQQREQPDPPLTRSQPCARFFMIDAAPTGIDNPTTTGLSAKQTFLPTTRPLTNVMHKSQITGQLANPKHRGKARGQRSGSPKVIFKSMTLLRRIHAMGPQPINHSPLPPQYRQSGADNMTWVRQSRADHLLTTAK</sequence>
<evidence type="ECO:0000256" key="1">
    <source>
        <dbReference type="SAM" id="MobiDB-lite"/>
    </source>
</evidence>
<gene>
    <name evidence="2" type="ORF">GCM10010411_55950</name>
</gene>
<reference evidence="3" key="1">
    <citation type="journal article" date="2019" name="Int. J. Syst. Evol. Microbiol.">
        <title>The Global Catalogue of Microorganisms (GCM) 10K type strain sequencing project: providing services to taxonomists for standard genome sequencing and annotation.</title>
        <authorList>
            <consortium name="The Broad Institute Genomics Platform"/>
            <consortium name="The Broad Institute Genome Sequencing Center for Infectious Disease"/>
            <person name="Wu L."/>
            <person name="Ma J."/>
        </authorList>
    </citation>
    <scope>NUCLEOTIDE SEQUENCE [LARGE SCALE GENOMIC DNA]</scope>
    <source>
        <strain evidence="3">JCM 6833</strain>
    </source>
</reference>
<protein>
    <recommendedName>
        <fullName evidence="4">Transposase</fullName>
    </recommendedName>
</protein>
<evidence type="ECO:0000313" key="3">
    <source>
        <dbReference type="Proteomes" id="UP001501509"/>
    </source>
</evidence>
<keyword evidence="3" id="KW-1185">Reference proteome</keyword>
<comment type="caution">
    <text evidence="2">The sequence shown here is derived from an EMBL/GenBank/DDBJ whole genome shotgun (WGS) entry which is preliminary data.</text>
</comment>
<organism evidence="2 3">
    <name type="scientific">Actinomadura fulvescens</name>
    <dbReference type="NCBI Taxonomy" id="46160"/>
    <lineage>
        <taxon>Bacteria</taxon>
        <taxon>Bacillati</taxon>
        <taxon>Actinomycetota</taxon>
        <taxon>Actinomycetes</taxon>
        <taxon>Streptosporangiales</taxon>
        <taxon>Thermomonosporaceae</taxon>
        <taxon>Actinomadura</taxon>
    </lineage>
</organism>
<accession>A0ABP6CCV5</accession>
<proteinExistence type="predicted"/>
<dbReference type="Proteomes" id="UP001501509">
    <property type="component" value="Unassembled WGS sequence"/>
</dbReference>